<feature type="repeat" description="MBT" evidence="10">
    <location>
        <begin position="933"/>
        <end position="1028"/>
    </location>
</feature>
<dbReference type="OrthoDB" id="8188861at2759"/>
<keyword evidence="13" id="KW-1185">Reference proteome</keyword>
<keyword evidence="8" id="KW-0804">Transcription</keyword>
<dbReference type="InterPro" id="IPR004092">
    <property type="entry name" value="Mbt"/>
</dbReference>
<dbReference type="Pfam" id="PF02820">
    <property type="entry name" value="MBT"/>
    <property type="match status" value="3"/>
</dbReference>
<dbReference type="SUPFAM" id="SSF47769">
    <property type="entry name" value="SAM/Pointed domain"/>
    <property type="match status" value="1"/>
</dbReference>
<name>A0A6G0YJ78_APHCR</name>
<dbReference type="PANTHER" id="PTHR12247:SF131">
    <property type="entry name" value="LD05287P"/>
    <property type="match status" value="1"/>
</dbReference>
<dbReference type="Gene3D" id="1.10.150.50">
    <property type="entry name" value="Transcription Factor, Ets-1"/>
    <property type="match status" value="1"/>
</dbReference>
<dbReference type="GO" id="GO:0008270">
    <property type="term" value="F:zinc ion binding"/>
    <property type="evidence" value="ECO:0007669"/>
    <property type="project" value="UniProtKB-KW"/>
</dbReference>
<protein>
    <submittedName>
        <fullName evidence="12">SAM domain-containing protein</fullName>
    </submittedName>
</protein>
<comment type="subcellular location">
    <subcellularLocation>
        <location evidence="1">Nucleus</location>
    </subcellularLocation>
</comment>
<evidence type="ECO:0000259" key="11">
    <source>
        <dbReference type="PROSITE" id="PS50105"/>
    </source>
</evidence>
<evidence type="ECO:0000256" key="7">
    <source>
        <dbReference type="ARBA" id="ARBA00023015"/>
    </source>
</evidence>
<keyword evidence="9" id="KW-0539">Nucleus</keyword>
<keyword evidence="3" id="KW-0677">Repeat</keyword>
<dbReference type="CDD" id="cd20102">
    <property type="entry name" value="MBT_L3MBTL1-like_rpt2"/>
    <property type="match status" value="1"/>
</dbReference>
<keyword evidence="6" id="KW-0156">Chromatin regulator</keyword>
<keyword evidence="2" id="KW-0479">Metal-binding</keyword>
<feature type="non-terminal residue" evidence="12">
    <location>
        <position position="1"/>
    </location>
</feature>
<dbReference type="SMART" id="SM00561">
    <property type="entry name" value="MBT"/>
    <property type="match status" value="3"/>
</dbReference>
<accession>A0A6G0YJ78</accession>
<dbReference type="InterPro" id="IPR001660">
    <property type="entry name" value="SAM"/>
</dbReference>
<comment type="caution">
    <text evidence="12">The sequence shown here is derived from an EMBL/GenBank/DDBJ whole genome shotgun (WGS) entry which is preliminary data.</text>
</comment>
<keyword evidence="4" id="KW-0863">Zinc-finger</keyword>
<dbReference type="Proteomes" id="UP000478052">
    <property type="component" value="Unassembled WGS sequence"/>
</dbReference>
<dbReference type="GO" id="GO:0006325">
    <property type="term" value="P:chromatin organization"/>
    <property type="evidence" value="ECO:0007669"/>
    <property type="project" value="UniProtKB-KW"/>
</dbReference>
<dbReference type="InterPro" id="IPR013761">
    <property type="entry name" value="SAM/pointed_sf"/>
</dbReference>
<dbReference type="EMBL" id="VUJU01003786">
    <property type="protein sequence ID" value="KAF0756701.1"/>
    <property type="molecule type" value="Genomic_DNA"/>
</dbReference>
<dbReference type="GO" id="GO:0042393">
    <property type="term" value="F:histone binding"/>
    <property type="evidence" value="ECO:0007669"/>
    <property type="project" value="TreeGrafter"/>
</dbReference>
<dbReference type="CDD" id="cd20101">
    <property type="entry name" value="MBT_L3MBTL1-like_rpt1"/>
    <property type="match status" value="1"/>
</dbReference>
<dbReference type="PROSITE" id="PS51802">
    <property type="entry name" value="ZF_CCHHC"/>
    <property type="match status" value="1"/>
</dbReference>
<feature type="repeat" description="MBT" evidence="10">
    <location>
        <begin position="701"/>
        <end position="808"/>
    </location>
</feature>
<evidence type="ECO:0000256" key="8">
    <source>
        <dbReference type="ARBA" id="ARBA00023163"/>
    </source>
</evidence>
<reference evidence="12 13" key="1">
    <citation type="submission" date="2019-08" db="EMBL/GenBank/DDBJ databases">
        <title>Whole genome of Aphis craccivora.</title>
        <authorList>
            <person name="Voronova N.V."/>
            <person name="Shulinski R.S."/>
            <person name="Bandarenka Y.V."/>
            <person name="Zhorov D.G."/>
            <person name="Warner D."/>
        </authorList>
    </citation>
    <scope>NUCLEOTIDE SEQUENCE [LARGE SCALE GENOMIC DNA]</scope>
    <source>
        <strain evidence="12">180601</strain>
        <tissue evidence="12">Whole Body</tissue>
    </source>
</reference>
<evidence type="ECO:0000313" key="12">
    <source>
        <dbReference type="EMBL" id="KAF0756701.1"/>
    </source>
</evidence>
<dbReference type="SMART" id="SM00454">
    <property type="entry name" value="SAM"/>
    <property type="match status" value="1"/>
</dbReference>
<dbReference type="InterPro" id="IPR050548">
    <property type="entry name" value="PcG_chromatin_remod_factors"/>
</dbReference>
<organism evidence="12 13">
    <name type="scientific">Aphis craccivora</name>
    <name type="common">Cowpea aphid</name>
    <dbReference type="NCBI Taxonomy" id="307492"/>
    <lineage>
        <taxon>Eukaryota</taxon>
        <taxon>Metazoa</taxon>
        <taxon>Ecdysozoa</taxon>
        <taxon>Arthropoda</taxon>
        <taxon>Hexapoda</taxon>
        <taxon>Insecta</taxon>
        <taxon>Pterygota</taxon>
        <taxon>Neoptera</taxon>
        <taxon>Paraneoptera</taxon>
        <taxon>Hemiptera</taxon>
        <taxon>Sternorrhyncha</taxon>
        <taxon>Aphidomorpha</taxon>
        <taxon>Aphidoidea</taxon>
        <taxon>Aphididae</taxon>
        <taxon>Aphidini</taxon>
        <taxon>Aphis</taxon>
        <taxon>Aphis</taxon>
    </lineage>
</organism>
<keyword evidence="7" id="KW-0805">Transcription regulation</keyword>
<dbReference type="InterPro" id="IPR002515">
    <property type="entry name" value="Znf_C2H2C"/>
</dbReference>
<dbReference type="GO" id="GO:0045892">
    <property type="term" value="P:negative regulation of DNA-templated transcription"/>
    <property type="evidence" value="ECO:0007669"/>
    <property type="project" value="TreeGrafter"/>
</dbReference>
<dbReference type="PANTHER" id="PTHR12247">
    <property type="entry name" value="POLYCOMB GROUP PROTEIN"/>
    <property type="match status" value="1"/>
</dbReference>
<evidence type="ECO:0000256" key="10">
    <source>
        <dbReference type="PROSITE-ProRule" id="PRU00459"/>
    </source>
</evidence>
<evidence type="ECO:0000256" key="9">
    <source>
        <dbReference type="ARBA" id="ARBA00023242"/>
    </source>
</evidence>
<dbReference type="PROSITE" id="PS50105">
    <property type="entry name" value="SAM_DOMAIN"/>
    <property type="match status" value="1"/>
</dbReference>
<evidence type="ECO:0000256" key="5">
    <source>
        <dbReference type="ARBA" id="ARBA00022833"/>
    </source>
</evidence>
<evidence type="ECO:0000256" key="6">
    <source>
        <dbReference type="ARBA" id="ARBA00022853"/>
    </source>
</evidence>
<feature type="repeat" description="MBT" evidence="10">
    <location>
        <begin position="815"/>
        <end position="921"/>
    </location>
</feature>
<evidence type="ECO:0000256" key="2">
    <source>
        <dbReference type="ARBA" id="ARBA00022723"/>
    </source>
</evidence>
<dbReference type="GO" id="GO:0003682">
    <property type="term" value="F:chromatin binding"/>
    <property type="evidence" value="ECO:0007669"/>
    <property type="project" value="TreeGrafter"/>
</dbReference>
<evidence type="ECO:0000256" key="4">
    <source>
        <dbReference type="ARBA" id="ARBA00022771"/>
    </source>
</evidence>
<dbReference type="SUPFAM" id="SSF63748">
    <property type="entry name" value="Tudor/PWWP/MBT"/>
    <property type="match status" value="3"/>
</dbReference>
<sequence length="1301" mass="149023">SLDRKNLTMKIMYGQGLLDYFIEKNMEKSDENIKIIEDVDSFEDHDSLLYSGYDNTSETDLQCDLSQYSLDNESLMVIEDDDNCDDDDGDSLSDVSNCEIIDERKELNIPTSIKIPEQKNTIHDGFEDESEDDSDAEIYKQTIAINKKIVSTAATKNTKQKENNSLNVKKLFISKNDSFSELNPLVKSNQIKLASVATINNPKNKSLDLQPELSSNKKFGRKDIYKLTSSKDSTPDVFIIPHNGMNYMITRKTPKKNSSMKSLSSTLRAPSTIVKLNDQNKQCTVMSSSFEKKEESNSVARMQQQPSEKCKIVPDQGQVPINLESVFKRNSTFIKQKMATNPTSNGHKFGNFFHRGNSYKFANTKETKNVQRKIVPTASSIKSAWSRISKTIDLTNEIKIKKFIPHTVTSKDSVEKNSSSFIKKNNIYRQRRSPSRSPITTGIIDLSSDSPPLNSSGYDEITKNDHKTIKSSSLDSFNKSKTKFNSFKILKNGDYDSNTSSDEILDANSCETSTSKNLHIRKAVKKKSNKNKVLLSQEVINISDLSDSSNEENDNTSNQFISCKYEYCDTLVYEPELIDDLYCSLACKNLDLKKIRTEEENVVDKTANLSKTSTVDRKNLLSKLENRINKRKQLLTTSCSDDLIKENDDFDKQLINFFNRPSIEENQSSLKLSKPISSVEALDDDYGDDVDDDDDDDDDYFDLKPLIEDKDVLKYMIGMQFKSAPKKLFDRPFPSEKNLFVVGQKLEGIDPKHEALFCVMTVSEVCGYRIKLHFDGYPDDYDFWVNADCPNLFHPGWCEMNSRILQPPNNYENEFNWINYLRECQALPAPKRNFVSTKSINNYENQHKFQIGDKLEALDKLTRTLPKQLICVATVADILGNRIRIHFDGWTDDFDYWTDITSTNIHPIRWCDYNGRILSPPSGYNDMKGKKPFNWTEYLKETNSNPVPEDAFVRRPLRDFSNKMTIEVVDLVVPRLLRIARVVDVRGDELKIVYDGFDDNYAYWVEDDSPDIHPVGWSAKTNHPIELPPAPNTLWNCHILGCKGYGNSSNRLKNDHIELRDCPYEMDSWKTAVAGLGKMPDRLKANNVLITTKLTRYSRYKSNIHQANEKKKNKKKNTEYNNLFRIKEKINERRLNLVFDTNNIESECNSDNINSFSNNIPSSNNNNLRKALGLSLVGYNLGSVYMEQQCKYWTRHNAQLGIPLFNTTDARTWSVQEVASYVKKVVETNSSKSSNTYEKISISNRFINQEIDGESFLMLNQDDIMNILKIPLGHALKITNAIILLRQRTLEIDLFNNLPQH</sequence>
<dbReference type="Gene3D" id="2.30.30.140">
    <property type="match status" value="3"/>
</dbReference>
<dbReference type="GO" id="GO:0005634">
    <property type="term" value="C:nucleus"/>
    <property type="evidence" value="ECO:0007669"/>
    <property type="project" value="UniProtKB-SubCell"/>
</dbReference>
<evidence type="ECO:0000256" key="3">
    <source>
        <dbReference type="ARBA" id="ARBA00022737"/>
    </source>
</evidence>
<evidence type="ECO:0000313" key="13">
    <source>
        <dbReference type="Proteomes" id="UP000478052"/>
    </source>
</evidence>
<proteinExistence type="predicted"/>
<gene>
    <name evidence="12" type="ORF">FWK35_00013949</name>
</gene>
<keyword evidence="5" id="KW-0862">Zinc</keyword>
<feature type="domain" description="SAM" evidence="11">
    <location>
        <begin position="1213"/>
        <end position="1288"/>
    </location>
</feature>
<evidence type="ECO:0000256" key="1">
    <source>
        <dbReference type="ARBA" id="ARBA00004123"/>
    </source>
</evidence>
<dbReference type="PROSITE" id="PS51079">
    <property type="entry name" value="MBT"/>
    <property type="match status" value="3"/>
</dbReference>